<dbReference type="InterPro" id="IPR029485">
    <property type="entry name" value="CAT_C"/>
</dbReference>
<dbReference type="PANTHER" id="PTHR43243">
    <property type="entry name" value="INNER MEMBRANE TRANSPORTER YGJI-RELATED"/>
    <property type="match status" value="1"/>
</dbReference>
<dbReference type="Pfam" id="PF13906">
    <property type="entry name" value="AA_permease_C"/>
    <property type="match status" value="1"/>
</dbReference>
<keyword evidence="3 5" id="KW-1133">Transmembrane helix</keyword>
<evidence type="ECO:0000313" key="7">
    <source>
        <dbReference type="Proteomes" id="UP000504633"/>
    </source>
</evidence>
<sequence>MYLLERLKRRRVITTDDSKPKNYVRIHSLIIMGLGGSLGLGIYVLVGQVVLQMTGPAITVSVTIAVLASLFAVLCIAELSSRVPHSGSAYIYSYVIMGEFVAFTVGWSMLLEYMTSTASAARGLSSYLNVLLDDKLSNAFQSILTLNCSFTSTYLDFLSFALILLGSCLLACGAKQSMWLNLVLTIINLITICIIIIAGTTFSDMKNWSRSSSEVPIGAGSGGYFPYTLEGLFRGAAICVFGIVGLNCITPLNGDVINSNHYVPMAIFISMLIVFCTYFVVTNILTAMIPYYLLNPFTPIVSAFKYYNLDSVCWCVIVGSVLALIMSLLNFMFSMPPIMHAMAEDALMFKCFAYTQSLTRASMIVTVLTGIMAAFLALIISFDFLIELSIIGVMLAYTIVAIGVILMHYKVDDVDNAAGNNGKDINFKRAMSQIVKKPREKRSNALSQYTARMFLYIFLLLSASFCVVLKFRPVIHDLWLIMLAASIGILNILCIIMINLQPKSTDFPPFKAPCVPVIPCVSIWLNLFLVSKMSGSACIAYLFWMIIGYIIYFGQVTADFLGKNLTRKVAKEMISNLKFVV</sequence>
<feature type="transmembrane region" description="Helical" evidence="5">
    <location>
        <begin position="449"/>
        <end position="472"/>
    </location>
</feature>
<dbReference type="Pfam" id="PF13520">
    <property type="entry name" value="AA_permease_2"/>
    <property type="match status" value="1"/>
</dbReference>
<dbReference type="KEGG" id="dhe:111592877"/>
<dbReference type="PANTHER" id="PTHR43243:SF105">
    <property type="entry name" value="CATIONIC AMINO ACID TRANSPORTER C-TERMINAL DOMAIN-CONTAINING PROTEIN"/>
    <property type="match status" value="1"/>
</dbReference>
<feature type="transmembrane region" description="Helical" evidence="5">
    <location>
        <begin position="510"/>
        <end position="529"/>
    </location>
</feature>
<feature type="transmembrane region" description="Helical" evidence="5">
    <location>
        <begin position="154"/>
        <end position="172"/>
    </location>
</feature>
<accession>A0A6J1LD26</accession>
<protein>
    <submittedName>
        <fullName evidence="8">Cationic amino acid transporter 3-like</fullName>
    </submittedName>
</protein>
<keyword evidence="7" id="KW-1185">Reference proteome</keyword>
<dbReference type="Proteomes" id="UP000504633">
    <property type="component" value="Unplaced"/>
</dbReference>
<feature type="transmembrane region" description="Helical" evidence="5">
    <location>
        <begin position="262"/>
        <end position="291"/>
    </location>
</feature>
<feature type="transmembrane region" description="Helical" evidence="5">
    <location>
        <begin position="311"/>
        <end position="333"/>
    </location>
</feature>
<feature type="transmembrane region" description="Helical" evidence="5">
    <location>
        <begin position="231"/>
        <end position="250"/>
    </location>
</feature>
<feature type="transmembrane region" description="Helical" evidence="5">
    <location>
        <begin position="57"/>
        <end position="77"/>
    </location>
</feature>
<feature type="transmembrane region" description="Helical" evidence="5">
    <location>
        <begin position="388"/>
        <end position="407"/>
    </location>
</feature>
<dbReference type="GO" id="GO:0000064">
    <property type="term" value="F:L-ornithine transmembrane transporter activity"/>
    <property type="evidence" value="ECO:0007669"/>
    <property type="project" value="TreeGrafter"/>
</dbReference>
<dbReference type="AlphaFoldDB" id="A0A6J1LD26"/>
<dbReference type="Gene3D" id="1.20.1740.10">
    <property type="entry name" value="Amino acid/polyamine transporter I"/>
    <property type="match status" value="1"/>
</dbReference>
<evidence type="ECO:0000259" key="6">
    <source>
        <dbReference type="Pfam" id="PF13906"/>
    </source>
</evidence>
<dbReference type="GO" id="GO:0097638">
    <property type="term" value="P:L-arginine import across plasma membrane"/>
    <property type="evidence" value="ECO:0007669"/>
    <property type="project" value="TreeGrafter"/>
</dbReference>
<dbReference type="OMA" id="QGWAPRF"/>
<feature type="transmembrane region" description="Helical" evidence="5">
    <location>
        <begin position="179"/>
        <end position="202"/>
    </location>
</feature>
<gene>
    <name evidence="8" type="primary">LOC111592877</name>
</gene>
<dbReference type="RefSeq" id="XP_023161095.2">
    <property type="nucleotide sequence ID" value="XM_023305327.2"/>
</dbReference>
<reference evidence="8" key="1">
    <citation type="submission" date="2025-08" db="UniProtKB">
        <authorList>
            <consortium name="RefSeq"/>
        </authorList>
    </citation>
    <scope>IDENTIFICATION</scope>
    <source>
        <strain evidence="8">15085-1641.00</strain>
        <tissue evidence="8">Whole body</tissue>
    </source>
</reference>
<dbReference type="GO" id="GO:0015189">
    <property type="term" value="F:L-lysine transmembrane transporter activity"/>
    <property type="evidence" value="ECO:0007669"/>
    <property type="project" value="TreeGrafter"/>
</dbReference>
<evidence type="ECO:0000313" key="8">
    <source>
        <dbReference type="RefSeq" id="XP_023161095.2"/>
    </source>
</evidence>
<feature type="transmembrane region" description="Helical" evidence="5">
    <location>
        <begin position="358"/>
        <end position="382"/>
    </location>
</feature>
<feature type="transmembrane region" description="Helical" evidence="5">
    <location>
        <begin position="478"/>
        <end position="498"/>
    </location>
</feature>
<dbReference type="GO" id="GO:0061459">
    <property type="term" value="F:L-arginine transmembrane transporter activity"/>
    <property type="evidence" value="ECO:0007669"/>
    <property type="project" value="TreeGrafter"/>
</dbReference>
<name>A0A6J1LD26_DROHY</name>
<dbReference type="GO" id="GO:0005886">
    <property type="term" value="C:plasma membrane"/>
    <property type="evidence" value="ECO:0007669"/>
    <property type="project" value="TreeGrafter"/>
</dbReference>
<feature type="transmembrane region" description="Helical" evidence="5">
    <location>
        <begin position="29"/>
        <end position="51"/>
    </location>
</feature>
<organism evidence="7 8">
    <name type="scientific">Drosophila hydei</name>
    <name type="common">Fruit fly</name>
    <dbReference type="NCBI Taxonomy" id="7224"/>
    <lineage>
        <taxon>Eukaryota</taxon>
        <taxon>Metazoa</taxon>
        <taxon>Ecdysozoa</taxon>
        <taxon>Arthropoda</taxon>
        <taxon>Hexapoda</taxon>
        <taxon>Insecta</taxon>
        <taxon>Pterygota</taxon>
        <taxon>Neoptera</taxon>
        <taxon>Endopterygota</taxon>
        <taxon>Diptera</taxon>
        <taxon>Brachycera</taxon>
        <taxon>Muscomorpha</taxon>
        <taxon>Ephydroidea</taxon>
        <taxon>Drosophilidae</taxon>
        <taxon>Drosophila</taxon>
    </lineage>
</organism>
<evidence type="ECO:0000256" key="1">
    <source>
        <dbReference type="ARBA" id="ARBA00004141"/>
    </source>
</evidence>
<feature type="transmembrane region" description="Helical" evidence="5">
    <location>
        <begin position="541"/>
        <end position="561"/>
    </location>
</feature>
<evidence type="ECO:0000256" key="2">
    <source>
        <dbReference type="ARBA" id="ARBA00022692"/>
    </source>
</evidence>
<proteinExistence type="predicted"/>
<evidence type="ECO:0000256" key="5">
    <source>
        <dbReference type="SAM" id="Phobius"/>
    </source>
</evidence>
<evidence type="ECO:0000256" key="4">
    <source>
        <dbReference type="ARBA" id="ARBA00023136"/>
    </source>
</evidence>
<keyword evidence="2 5" id="KW-0812">Transmembrane</keyword>
<feature type="domain" description="Cationic amino acid transporter C-terminal" evidence="6">
    <location>
        <begin position="510"/>
        <end position="554"/>
    </location>
</feature>
<feature type="transmembrane region" description="Helical" evidence="5">
    <location>
        <begin position="89"/>
        <end position="110"/>
    </location>
</feature>
<dbReference type="GeneID" id="111592877"/>
<comment type="subcellular location">
    <subcellularLocation>
        <location evidence="1">Membrane</location>
        <topology evidence="1">Multi-pass membrane protein</topology>
    </subcellularLocation>
</comment>
<keyword evidence="4 5" id="KW-0472">Membrane</keyword>
<evidence type="ECO:0000256" key="3">
    <source>
        <dbReference type="ARBA" id="ARBA00022989"/>
    </source>
</evidence>
<dbReference type="InterPro" id="IPR002293">
    <property type="entry name" value="AA/rel_permease1"/>
</dbReference>
<dbReference type="OrthoDB" id="5982228at2759"/>